<dbReference type="Pfam" id="PF13560">
    <property type="entry name" value="HTH_31"/>
    <property type="match status" value="1"/>
</dbReference>
<accession>A0A1M4UL93</accession>
<keyword evidence="2" id="KW-0238">DNA-binding</keyword>
<dbReference type="SMART" id="SM00530">
    <property type="entry name" value="HTH_XRE"/>
    <property type="match status" value="1"/>
</dbReference>
<dbReference type="EMBL" id="FQVK01000004">
    <property type="protein sequence ID" value="SHE57437.1"/>
    <property type="molecule type" value="Genomic_DNA"/>
</dbReference>
<dbReference type="SUPFAM" id="SSF47413">
    <property type="entry name" value="lambda repressor-like DNA-binding domains"/>
    <property type="match status" value="1"/>
</dbReference>
<reference evidence="2 3" key="1">
    <citation type="submission" date="2016-11" db="EMBL/GenBank/DDBJ databases">
        <authorList>
            <person name="Varghese N."/>
            <person name="Submissions S."/>
        </authorList>
    </citation>
    <scope>NUCLEOTIDE SEQUENCE [LARGE SCALE GENOMIC DNA]</scope>
    <source>
        <strain evidence="2 3">DSM 29341</strain>
    </source>
</reference>
<evidence type="ECO:0000313" key="2">
    <source>
        <dbReference type="EMBL" id="SHE57437.1"/>
    </source>
</evidence>
<evidence type="ECO:0000259" key="1">
    <source>
        <dbReference type="PROSITE" id="PS50943"/>
    </source>
</evidence>
<feature type="domain" description="HTH cro/C1-type" evidence="1">
    <location>
        <begin position="15"/>
        <end position="59"/>
    </location>
</feature>
<proteinExistence type="predicted"/>
<dbReference type="AlphaFoldDB" id="A0A1M4UL93"/>
<dbReference type="InterPro" id="IPR001387">
    <property type="entry name" value="Cro/C1-type_HTH"/>
</dbReference>
<name>A0A1M4UL93_9RHOB</name>
<protein>
    <submittedName>
        <fullName evidence="2">Cro/C1-type HTH DNA-binding domain-containing protein</fullName>
    </submittedName>
</protein>
<dbReference type="InterPro" id="IPR010982">
    <property type="entry name" value="Lambda_DNA-bd_dom_sf"/>
</dbReference>
<dbReference type="PROSITE" id="PS50943">
    <property type="entry name" value="HTH_CROC1"/>
    <property type="match status" value="1"/>
</dbReference>
<dbReference type="Proteomes" id="UP000325134">
    <property type="component" value="Unassembled WGS sequence"/>
</dbReference>
<dbReference type="CDD" id="cd00093">
    <property type="entry name" value="HTH_XRE"/>
    <property type="match status" value="1"/>
</dbReference>
<dbReference type="GO" id="GO:0003677">
    <property type="term" value="F:DNA binding"/>
    <property type="evidence" value="ECO:0007669"/>
    <property type="project" value="UniProtKB-KW"/>
</dbReference>
<keyword evidence="3" id="KW-1185">Reference proteome</keyword>
<organism evidence="2 3">
    <name type="scientific">Ruegeria intermedia</name>
    <dbReference type="NCBI Taxonomy" id="996115"/>
    <lineage>
        <taxon>Bacteria</taxon>
        <taxon>Pseudomonadati</taxon>
        <taxon>Pseudomonadota</taxon>
        <taxon>Alphaproteobacteria</taxon>
        <taxon>Rhodobacterales</taxon>
        <taxon>Roseobacteraceae</taxon>
        <taxon>Ruegeria</taxon>
    </lineage>
</organism>
<sequence>MLGANLRQLVGSYASVSEVCRRLGINRTQFNRYLSGESFPRPDVLDRICRFFGVDARILLTALSEIQKNDPVPAPQFLLEFFGADRGLADETPLRGGFYHVMETDPGDRPETRHLLLFARNQGSCATVRAFGPVTPGATPASRELRGLAFRSGATTQIMMGHRGATGTRIYVLADGTAPAASARMGYSVRPGANACDCRKLELRFLGQDLRAALGVARLARS</sequence>
<gene>
    <name evidence="2" type="ORF">SAMN05444279_104132</name>
</gene>
<dbReference type="Gene3D" id="1.10.260.40">
    <property type="entry name" value="lambda repressor-like DNA-binding domains"/>
    <property type="match status" value="1"/>
</dbReference>
<evidence type="ECO:0000313" key="3">
    <source>
        <dbReference type="Proteomes" id="UP000325134"/>
    </source>
</evidence>